<evidence type="ECO:0000313" key="1">
    <source>
        <dbReference type="EMBL" id="PMD33775.1"/>
    </source>
</evidence>
<dbReference type="Proteomes" id="UP000235786">
    <property type="component" value="Unassembled WGS sequence"/>
</dbReference>
<evidence type="ECO:0000313" key="2">
    <source>
        <dbReference type="Proteomes" id="UP000235786"/>
    </source>
</evidence>
<keyword evidence="2" id="KW-1185">Reference proteome</keyword>
<organism evidence="1 2">
    <name type="scientific">Hyaloscypha variabilis (strain UAMH 11265 / GT02V1 / F)</name>
    <name type="common">Meliniomyces variabilis</name>
    <dbReference type="NCBI Taxonomy" id="1149755"/>
    <lineage>
        <taxon>Eukaryota</taxon>
        <taxon>Fungi</taxon>
        <taxon>Dikarya</taxon>
        <taxon>Ascomycota</taxon>
        <taxon>Pezizomycotina</taxon>
        <taxon>Leotiomycetes</taxon>
        <taxon>Helotiales</taxon>
        <taxon>Hyaloscyphaceae</taxon>
        <taxon>Hyaloscypha</taxon>
        <taxon>Hyaloscypha variabilis</taxon>
    </lineage>
</organism>
<dbReference type="EMBL" id="KZ613955">
    <property type="protein sequence ID" value="PMD33775.1"/>
    <property type="molecule type" value="Genomic_DNA"/>
</dbReference>
<reference evidence="1 2" key="1">
    <citation type="submission" date="2016-04" db="EMBL/GenBank/DDBJ databases">
        <title>A degradative enzymes factory behind the ericoid mycorrhizal symbiosis.</title>
        <authorList>
            <consortium name="DOE Joint Genome Institute"/>
            <person name="Martino E."/>
            <person name="Morin E."/>
            <person name="Grelet G."/>
            <person name="Kuo A."/>
            <person name="Kohler A."/>
            <person name="Daghino S."/>
            <person name="Barry K."/>
            <person name="Choi C."/>
            <person name="Cichocki N."/>
            <person name="Clum A."/>
            <person name="Copeland A."/>
            <person name="Hainaut M."/>
            <person name="Haridas S."/>
            <person name="Labutti K."/>
            <person name="Lindquist E."/>
            <person name="Lipzen A."/>
            <person name="Khouja H.-R."/>
            <person name="Murat C."/>
            <person name="Ohm R."/>
            <person name="Olson A."/>
            <person name="Spatafora J."/>
            <person name="Veneault-Fourrey C."/>
            <person name="Henrissat B."/>
            <person name="Grigoriev I."/>
            <person name="Martin F."/>
            <person name="Perotto S."/>
        </authorList>
    </citation>
    <scope>NUCLEOTIDE SEQUENCE [LARGE SCALE GENOMIC DNA]</scope>
    <source>
        <strain evidence="1 2">F</strain>
    </source>
</reference>
<protein>
    <submittedName>
        <fullName evidence="1">Uncharacterized protein</fullName>
    </submittedName>
</protein>
<dbReference type="OrthoDB" id="3558376at2759"/>
<accession>A0A2J6R5L2</accession>
<sequence length="113" mass="12610">MQLLVHAQAQIPEDKMFSLMAMGHTSFYLRHLELAEFAKDGHVGSSIRLLSDRVDSFPSMANFSVVGPHGSSTWILPGTPFDLKSELQGFLAVLRTEEWGLDYNMFKPSPVAQ</sequence>
<proteinExistence type="predicted"/>
<dbReference type="AlphaFoldDB" id="A0A2J6R5L2"/>
<name>A0A2J6R5L2_HYAVF</name>
<gene>
    <name evidence="1" type="ORF">L207DRAFT_589336</name>
</gene>